<evidence type="ECO:0000313" key="15">
    <source>
        <dbReference type="EMBL" id="KTT18975.1"/>
    </source>
</evidence>
<evidence type="ECO:0000259" key="14">
    <source>
        <dbReference type="Pfam" id="PF02737"/>
    </source>
</evidence>
<dbReference type="SUPFAM" id="SSF48179">
    <property type="entry name" value="6-phosphogluconate dehydrogenase C-terminal domain-like"/>
    <property type="match status" value="2"/>
</dbReference>
<dbReference type="InterPro" id="IPR001753">
    <property type="entry name" value="Enoyl-CoA_hydra/iso"/>
</dbReference>
<keyword evidence="5" id="KW-0560">Oxidoreductase</keyword>
<dbReference type="FunFam" id="3.40.50.720:FF:000009">
    <property type="entry name" value="Fatty oxidation complex, alpha subunit"/>
    <property type="match status" value="1"/>
</dbReference>
<evidence type="ECO:0000256" key="6">
    <source>
        <dbReference type="ARBA" id="ARBA00023027"/>
    </source>
</evidence>
<comment type="caution">
    <text evidence="15">The sequence shown here is derived from an EMBL/GenBank/DDBJ whole genome shotgun (WGS) entry which is preliminary data.</text>
</comment>
<keyword evidence="9" id="KW-0413">Isomerase</keyword>
<dbReference type="EMBL" id="LDSL01000096">
    <property type="protein sequence ID" value="KTT18975.1"/>
    <property type="molecule type" value="Genomic_DNA"/>
</dbReference>
<proteinExistence type="predicted"/>
<dbReference type="InterPro" id="IPR006176">
    <property type="entry name" value="3-OHacyl-CoA_DH_NAD-bd"/>
</dbReference>
<evidence type="ECO:0000256" key="3">
    <source>
        <dbReference type="ARBA" id="ARBA00022832"/>
    </source>
</evidence>
<dbReference type="PANTHER" id="PTHR23309:SF51">
    <property type="entry name" value="3-HYDROXYACYL-COA DEHYDROGENASE-RELATED"/>
    <property type="match status" value="1"/>
</dbReference>
<dbReference type="GO" id="GO:0016853">
    <property type="term" value="F:isomerase activity"/>
    <property type="evidence" value="ECO:0007669"/>
    <property type="project" value="UniProtKB-KW"/>
</dbReference>
<dbReference type="Gene3D" id="1.10.1040.50">
    <property type="match status" value="1"/>
</dbReference>
<evidence type="ECO:0000256" key="7">
    <source>
        <dbReference type="ARBA" id="ARBA00023098"/>
    </source>
</evidence>
<dbReference type="InterPro" id="IPR029045">
    <property type="entry name" value="ClpP/crotonase-like_dom_sf"/>
</dbReference>
<comment type="pathway">
    <text evidence="2">Lipid metabolism; fatty acid beta-oxidation.</text>
</comment>
<protein>
    <submittedName>
        <fullName evidence="15">3-hydroxyacyl-CoA dehydrogenase</fullName>
    </submittedName>
</protein>
<reference evidence="15 16" key="1">
    <citation type="journal article" date="2016" name="Front. Microbiol.">
        <title>Genomic Resource of Rice Seed Associated Bacteria.</title>
        <authorList>
            <person name="Midha S."/>
            <person name="Bansal K."/>
            <person name="Sharma S."/>
            <person name="Kumar N."/>
            <person name="Patil P.P."/>
            <person name="Chaudhry V."/>
            <person name="Patil P.B."/>
        </authorList>
    </citation>
    <scope>NUCLEOTIDE SEQUENCE [LARGE SCALE GENOMIC DNA]</scope>
    <source>
        <strain evidence="15 16">NS331</strain>
    </source>
</reference>
<keyword evidence="7" id="KW-0443">Lipid metabolism</keyword>
<name>A0A147GRF8_9BURK</name>
<dbReference type="PANTHER" id="PTHR23309">
    <property type="entry name" value="3-HYDROXYACYL-COA DEHYROGENASE"/>
    <property type="match status" value="1"/>
</dbReference>
<gene>
    <name evidence="15" type="ORF">NS331_15110</name>
</gene>
<dbReference type="GO" id="GO:0003857">
    <property type="term" value="F:(3S)-3-hydroxyacyl-CoA dehydrogenase (NAD+) activity"/>
    <property type="evidence" value="ECO:0007669"/>
    <property type="project" value="UniProtKB-EC"/>
</dbReference>
<dbReference type="FunFam" id="1.10.1040.50:FF:000006">
    <property type="entry name" value="Peroxisomal bifunctional enzyme"/>
    <property type="match status" value="1"/>
</dbReference>
<evidence type="ECO:0000259" key="13">
    <source>
        <dbReference type="Pfam" id="PF00725"/>
    </source>
</evidence>
<keyword evidence="3" id="KW-0276">Fatty acid metabolism</keyword>
<evidence type="ECO:0000313" key="16">
    <source>
        <dbReference type="Proteomes" id="UP000072741"/>
    </source>
</evidence>
<dbReference type="GO" id="GO:0006635">
    <property type="term" value="P:fatty acid beta-oxidation"/>
    <property type="evidence" value="ECO:0007669"/>
    <property type="project" value="UniProtKB-UniPathway"/>
</dbReference>
<feature type="domain" description="3-hydroxyacyl-CoA dehydrogenase C-terminal" evidence="13">
    <location>
        <begin position="469"/>
        <end position="562"/>
    </location>
</feature>
<dbReference type="PATRIC" id="fig|433924.3.peg.5193"/>
<comment type="catalytic activity">
    <reaction evidence="12">
        <text>a (3S)-3-hydroxyacyl-CoA + NAD(+) = a 3-oxoacyl-CoA + NADH + H(+)</text>
        <dbReference type="Rhea" id="RHEA:22432"/>
        <dbReference type="ChEBI" id="CHEBI:15378"/>
        <dbReference type="ChEBI" id="CHEBI:57318"/>
        <dbReference type="ChEBI" id="CHEBI:57540"/>
        <dbReference type="ChEBI" id="CHEBI:57945"/>
        <dbReference type="ChEBI" id="CHEBI:90726"/>
        <dbReference type="EC" id="1.1.1.35"/>
    </reaction>
</comment>
<evidence type="ECO:0000256" key="11">
    <source>
        <dbReference type="ARBA" id="ARBA00023268"/>
    </source>
</evidence>
<feature type="domain" description="3-hydroxyacyl-CoA dehydrogenase NAD binding" evidence="14">
    <location>
        <begin position="289"/>
        <end position="464"/>
    </location>
</feature>
<dbReference type="CDD" id="cd06558">
    <property type="entry name" value="crotonase-like"/>
    <property type="match status" value="1"/>
</dbReference>
<evidence type="ECO:0000256" key="1">
    <source>
        <dbReference type="ARBA" id="ARBA00004275"/>
    </source>
</evidence>
<keyword evidence="8" id="KW-0576">Peroxisome</keyword>
<dbReference type="Pfam" id="PF00378">
    <property type="entry name" value="ECH_1"/>
    <property type="match status" value="1"/>
</dbReference>
<evidence type="ECO:0000256" key="2">
    <source>
        <dbReference type="ARBA" id="ARBA00005005"/>
    </source>
</evidence>
<dbReference type="Gene3D" id="3.90.226.10">
    <property type="entry name" value="2-enoyl-CoA Hydratase, Chain A, domain 1"/>
    <property type="match status" value="1"/>
</dbReference>
<sequence>MLDSDVAVITLSNPPMNALNAAMRTELVEALTRFAGDDAARAAVLIGAEGRFVPGADIREFGKGLSAPGINVSVRCMQASGKPVIAALARHALGGGLELALGAHYRIATPDCQLGLPEVNIGLLPGGGGTQRLPRVIGAERALALMLDGKSIGASEALTLGLVDAVAQADLLQDALAFARRMVDAALPLPSVDARRDRLQDTDPALFADLRRQNARKWRGLLSPGLIVDCVEKAISVPIEQGLAFEAEAFKRCVGSPQRAALIHVFQAERTAARIPGLEGVAPKPIHRAAVVGAGTMGSGIAMSLANAGIPVTLIDTTQEGLARGIGIVERNYENSVRRGSLSADKAQRARACITTGLDLGSAADADIVIEAAFEDMALKQQIFGRLDEVMKPGAILATNTSTLDVAQIAQATKRPASVVGTHFFSPANVMKLQENVRTEQTAPEVVATVTALAKRIGKVPVLAANKDGFIGNRILAVYGRECDFLVEEGATPWQVDRALQGFGFPMGLYLMRDMSGLDVGWRIRQYREQFRDKSLRYSPIADRLCEAGRFGQKTGRGYYVYDGQGPSAKASPDSEVERLIQGVSAELGIARREISDQEVVDRVLTAMVNEGARILEEGVALRASDIDVTYIYGYGFPRHEGGPMFWAQRRGLDWVLAQVRQQEATQGRLWAPSPTLVQAAELGRWPD</sequence>
<dbReference type="InterPro" id="IPR008927">
    <property type="entry name" value="6-PGluconate_DH-like_C_sf"/>
</dbReference>
<feature type="domain" description="3-hydroxyacyl-CoA dehydrogenase C-terminal" evidence="13">
    <location>
        <begin position="600"/>
        <end position="685"/>
    </location>
</feature>
<keyword evidence="6" id="KW-0520">NAD</keyword>
<evidence type="ECO:0000256" key="9">
    <source>
        <dbReference type="ARBA" id="ARBA00023235"/>
    </source>
</evidence>
<keyword evidence="10" id="KW-0456">Lyase</keyword>
<keyword evidence="16" id="KW-1185">Reference proteome</keyword>
<dbReference type="UniPathway" id="UPA00659"/>
<dbReference type="InterPro" id="IPR036291">
    <property type="entry name" value="NAD(P)-bd_dom_sf"/>
</dbReference>
<dbReference type="Pfam" id="PF00725">
    <property type="entry name" value="3HCDH"/>
    <property type="match status" value="2"/>
</dbReference>
<dbReference type="Pfam" id="PF02737">
    <property type="entry name" value="3HCDH_N"/>
    <property type="match status" value="1"/>
</dbReference>
<dbReference type="InterPro" id="IPR006108">
    <property type="entry name" value="3HC_DH_C"/>
</dbReference>
<dbReference type="SUPFAM" id="SSF51735">
    <property type="entry name" value="NAD(P)-binding Rossmann-fold domains"/>
    <property type="match status" value="1"/>
</dbReference>
<keyword evidence="4" id="KW-0442">Lipid degradation</keyword>
<keyword evidence="11" id="KW-0511">Multifunctional enzyme</keyword>
<evidence type="ECO:0000256" key="12">
    <source>
        <dbReference type="ARBA" id="ARBA00049556"/>
    </source>
</evidence>
<evidence type="ECO:0000256" key="4">
    <source>
        <dbReference type="ARBA" id="ARBA00022963"/>
    </source>
</evidence>
<organism evidence="15 16">
    <name type="scientific">Pseudacidovorax intermedius</name>
    <dbReference type="NCBI Taxonomy" id="433924"/>
    <lineage>
        <taxon>Bacteria</taxon>
        <taxon>Pseudomonadati</taxon>
        <taxon>Pseudomonadota</taxon>
        <taxon>Betaproteobacteria</taxon>
        <taxon>Burkholderiales</taxon>
        <taxon>Comamonadaceae</taxon>
        <taxon>Pseudacidovorax</taxon>
    </lineage>
</organism>
<evidence type="ECO:0000256" key="10">
    <source>
        <dbReference type="ARBA" id="ARBA00023239"/>
    </source>
</evidence>
<comment type="subcellular location">
    <subcellularLocation>
        <location evidence="1">Peroxisome</location>
    </subcellularLocation>
</comment>
<evidence type="ECO:0000256" key="5">
    <source>
        <dbReference type="ARBA" id="ARBA00023002"/>
    </source>
</evidence>
<dbReference type="GO" id="GO:0004300">
    <property type="term" value="F:enoyl-CoA hydratase activity"/>
    <property type="evidence" value="ECO:0007669"/>
    <property type="project" value="UniProtKB-ARBA"/>
</dbReference>
<dbReference type="SUPFAM" id="SSF52096">
    <property type="entry name" value="ClpP/crotonase"/>
    <property type="match status" value="1"/>
</dbReference>
<dbReference type="GO" id="GO:0070403">
    <property type="term" value="F:NAD+ binding"/>
    <property type="evidence" value="ECO:0007669"/>
    <property type="project" value="InterPro"/>
</dbReference>
<dbReference type="AlphaFoldDB" id="A0A147GRF8"/>
<accession>A0A147GRF8</accession>
<dbReference type="Gene3D" id="3.40.50.720">
    <property type="entry name" value="NAD(P)-binding Rossmann-like Domain"/>
    <property type="match status" value="1"/>
</dbReference>
<evidence type="ECO:0000256" key="8">
    <source>
        <dbReference type="ARBA" id="ARBA00023140"/>
    </source>
</evidence>
<dbReference type="OrthoDB" id="5287258at2"/>
<dbReference type="Proteomes" id="UP000072741">
    <property type="component" value="Unassembled WGS sequence"/>
</dbReference>